<keyword evidence="2" id="KW-1185">Reference proteome</keyword>
<comment type="caution">
    <text evidence="1">The sequence shown here is derived from an EMBL/GenBank/DDBJ whole genome shotgun (WGS) entry which is preliminary data.</text>
</comment>
<gene>
    <name evidence="1" type="ORF">Cch02nite_40990</name>
</gene>
<evidence type="ECO:0000313" key="2">
    <source>
        <dbReference type="Proteomes" id="UP000619293"/>
    </source>
</evidence>
<name>A0A8J3NS37_9ACTN</name>
<evidence type="ECO:0000313" key="1">
    <source>
        <dbReference type="EMBL" id="GIF90655.1"/>
    </source>
</evidence>
<dbReference type="AlphaFoldDB" id="A0A8J3NS37"/>
<reference evidence="1 2" key="1">
    <citation type="submission" date="2021-01" db="EMBL/GenBank/DDBJ databases">
        <title>Whole genome shotgun sequence of Catellatospora chokoriensis NBRC 107358.</title>
        <authorList>
            <person name="Komaki H."/>
            <person name="Tamura T."/>
        </authorList>
    </citation>
    <scope>NUCLEOTIDE SEQUENCE [LARGE SCALE GENOMIC DNA]</scope>
    <source>
        <strain evidence="1 2">NBRC 107358</strain>
    </source>
</reference>
<dbReference type="Proteomes" id="UP000619293">
    <property type="component" value="Unassembled WGS sequence"/>
</dbReference>
<sequence>MLGTTVQFCAYFCCGPCVRGGSSLHLRPCPAAYTDDLGLAVPEVIEALYRLAEAGFVEARPGEVGWHLEQVCPLTYQVLGIDPPPAVHPPAVSYRYVTMRW</sequence>
<accession>A0A8J3NS37</accession>
<protein>
    <submittedName>
        <fullName evidence="1">Uncharacterized protein</fullName>
    </submittedName>
</protein>
<organism evidence="1 2">
    <name type="scientific">Catellatospora chokoriensis</name>
    <dbReference type="NCBI Taxonomy" id="310353"/>
    <lineage>
        <taxon>Bacteria</taxon>
        <taxon>Bacillati</taxon>
        <taxon>Actinomycetota</taxon>
        <taxon>Actinomycetes</taxon>
        <taxon>Micromonosporales</taxon>
        <taxon>Micromonosporaceae</taxon>
        <taxon>Catellatospora</taxon>
    </lineage>
</organism>
<dbReference type="EMBL" id="BONG01000025">
    <property type="protein sequence ID" value="GIF90655.1"/>
    <property type="molecule type" value="Genomic_DNA"/>
</dbReference>
<proteinExistence type="predicted"/>